<proteinExistence type="predicted"/>
<reference evidence="2 3" key="1">
    <citation type="submission" date="2020-06" db="EMBL/GenBank/DDBJ databases">
        <title>Transcriptomic and genomic resources for Thalictrum thalictroides and T. hernandezii: Facilitating candidate gene discovery in an emerging model plant lineage.</title>
        <authorList>
            <person name="Arias T."/>
            <person name="Riano-Pachon D.M."/>
            <person name="Di Stilio V.S."/>
        </authorList>
    </citation>
    <scope>NUCLEOTIDE SEQUENCE [LARGE SCALE GENOMIC DNA]</scope>
    <source>
        <strain evidence="3">cv. WT478/WT964</strain>
        <tissue evidence="2">Leaves</tissue>
    </source>
</reference>
<dbReference type="PANTHER" id="PTHR31286">
    <property type="entry name" value="GLYCINE-RICH CELL WALL STRUCTURAL PROTEIN 1.8-LIKE"/>
    <property type="match status" value="1"/>
</dbReference>
<accession>A0A7J6V6W9</accession>
<name>A0A7J6V6W9_THATH</name>
<dbReference type="InterPro" id="IPR025558">
    <property type="entry name" value="DUF4283"/>
</dbReference>
<comment type="caution">
    <text evidence="2">The sequence shown here is derived from an EMBL/GenBank/DDBJ whole genome shotgun (WGS) entry which is preliminary data.</text>
</comment>
<sequence>MRIILPTAMLQANANQWNHTLIFTLLNGNHLNPNQVMRADKLKWKVMELYDIVRAGHNRFICRFHNHNDHERVEEQQPWTILGCLVLMEEFSIGMITANVRFETLPLWMSFRGLKLEHLHIETIRMIGSDVGIVQTVLPVGVIPRTAEGYRARVGVFVHLPLVQGYTFNTLTNEEVWISFKYNNLPALYCSICQRLGHIRSNCNSPLPVDLNFNPSGAAEVNPNGETRQVVTFPDDQQMIVLWPHQHNTVPVSGNQNNQNGDHMMWNANMGERVGDNTITHQSI</sequence>
<dbReference type="Proteomes" id="UP000554482">
    <property type="component" value="Unassembled WGS sequence"/>
</dbReference>
<dbReference type="InterPro" id="IPR040256">
    <property type="entry name" value="At4g02000-like"/>
</dbReference>
<keyword evidence="3" id="KW-1185">Reference proteome</keyword>
<dbReference type="Pfam" id="PF14111">
    <property type="entry name" value="DUF4283"/>
    <property type="match status" value="1"/>
</dbReference>
<gene>
    <name evidence="2" type="ORF">FRX31_030015</name>
</gene>
<evidence type="ECO:0000259" key="1">
    <source>
        <dbReference type="Pfam" id="PF14111"/>
    </source>
</evidence>
<organism evidence="2 3">
    <name type="scientific">Thalictrum thalictroides</name>
    <name type="common">Rue-anemone</name>
    <name type="synonym">Anemone thalictroides</name>
    <dbReference type="NCBI Taxonomy" id="46969"/>
    <lineage>
        <taxon>Eukaryota</taxon>
        <taxon>Viridiplantae</taxon>
        <taxon>Streptophyta</taxon>
        <taxon>Embryophyta</taxon>
        <taxon>Tracheophyta</taxon>
        <taxon>Spermatophyta</taxon>
        <taxon>Magnoliopsida</taxon>
        <taxon>Ranunculales</taxon>
        <taxon>Ranunculaceae</taxon>
        <taxon>Thalictroideae</taxon>
        <taxon>Thalictrum</taxon>
    </lineage>
</organism>
<dbReference type="AlphaFoldDB" id="A0A7J6V6W9"/>
<evidence type="ECO:0000313" key="3">
    <source>
        <dbReference type="Proteomes" id="UP000554482"/>
    </source>
</evidence>
<evidence type="ECO:0000313" key="2">
    <source>
        <dbReference type="EMBL" id="KAF5180398.1"/>
    </source>
</evidence>
<dbReference type="EMBL" id="JABWDY010037485">
    <property type="protein sequence ID" value="KAF5180398.1"/>
    <property type="molecule type" value="Genomic_DNA"/>
</dbReference>
<dbReference type="OrthoDB" id="1737333at2759"/>
<feature type="domain" description="DUF4283" evidence="1">
    <location>
        <begin position="14"/>
        <end position="92"/>
    </location>
</feature>
<protein>
    <recommendedName>
        <fullName evidence="1">DUF4283 domain-containing protein</fullName>
    </recommendedName>
</protein>
<dbReference type="PANTHER" id="PTHR31286:SF167">
    <property type="entry name" value="OS09G0268800 PROTEIN"/>
    <property type="match status" value="1"/>
</dbReference>